<keyword evidence="2" id="KW-1133">Transmembrane helix</keyword>
<organism evidence="4 5">
    <name type="scientific">Fodinicurvata halophila</name>
    <dbReference type="NCBI Taxonomy" id="1419723"/>
    <lineage>
        <taxon>Bacteria</taxon>
        <taxon>Pseudomonadati</taxon>
        <taxon>Pseudomonadota</taxon>
        <taxon>Alphaproteobacteria</taxon>
        <taxon>Rhodospirillales</taxon>
        <taxon>Rhodovibrionaceae</taxon>
        <taxon>Fodinicurvata</taxon>
    </lineage>
</organism>
<evidence type="ECO:0000313" key="4">
    <source>
        <dbReference type="EMBL" id="MFC4352010.1"/>
    </source>
</evidence>
<protein>
    <submittedName>
        <fullName evidence="4">PH domain-containing protein</fullName>
    </submittedName>
</protein>
<feature type="transmembrane region" description="Helical" evidence="2">
    <location>
        <begin position="167"/>
        <end position="189"/>
    </location>
</feature>
<dbReference type="Proteomes" id="UP001595799">
    <property type="component" value="Unassembled WGS sequence"/>
</dbReference>
<keyword evidence="2" id="KW-0472">Membrane</keyword>
<comment type="caution">
    <text evidence="4">The sequence shown here is derived from an EMBL/GenBank/DDBJ whole genome shotgun (WGS) entry which is preliminary data.</text>
</comment>
<dbReference type="EMBL" id="JBHSCW010000005">
    <property type="protein sequence ID" value="MFC4352010.1"/>
    <property type="molecule type" value="Genomic_DNA"/>
</dbReference>
<dbReference type="RefSeq" id="WP_382422360.1">
    <property type="nucleotide sequence ID" value="NZ_JBHSCW010000005.1"/>
</dbReference>
<accession>A0ABV8UL99</accession>
<gene>
    <name evidence="4" type="ORF">ACFOW6_10695</name>
</gene>
<feature type="region of interest" description="Disordered" evidence="1">
    <location>
        <begin position="197"/>
        <end position="247"/>
    </location>
</feature>
<dbReference type="Pfam" id="PF14470">
    <property type="entry name" value="bPH_3"/>
    <property type="match status" value="1"/>
</dbReference>
<dbReference type="InterPro" id="IPR039519">
    <property type="entry name" value="YokE-like_PH"/>
</dbReference>
<keyword evidence="2" id="KW-0812">Transmembrane</keyword>
<evidence type="ECO:0000256" key="2">
    <source>
        <dbReference type="SAM" id="Phobius"/>
    </source>
</evidence>
<name>A0ABV8UL99_9PROT</name>
<feature type="region of interest" description="Disordered" evidence="1">
    <location>
        <begin position="349"/>
        <end position="373"/>
    </location>
</feature>
<evidence type="ECO:0000313" key="5">
    <source>
        <dbReference type="Proteomes" id="UP001595799"/>
    </source>
</evidence>
<keyword evidence="5" id="KW-1185">Reference proteome</keyword>
<sequence length="549" mass="60426">MSIRYKSASPKDLKAEWRRVSKATGSVAGYKKTKELDHLVGSLIDEESVVALSDGEVGNKGCLVVVTSDRLLLIRVGVLSGVDETEIGLSDILGVDIKSGLVLASITVKTHSENLQIRNLPKPAARFIAQKVREGKRLEGKSSESVASVSDNGIADRNPAKAPQEGGWVSGLVGLVLIGLLVWGTWSWVSGDDEASVAGSVAEQQSDQRTSSEEQGHQDAPRERDSKQKVGTSKKANRSQDPEGEGPFTVVFENYLEDGSGGGNLRVNNSSSTEYGACSIELGDSNQINRWYLPNKTVIDASGYRSYPTFLFQDRKGIAPPTLNSVKNGNINCKKPEISQNLNFTSNAANQKSQSENDGNGTQPKPKEAEQRDVAQHLEQLDREIASLPNVSATKYTGSVDEINVVLSLIGAWNLLYEQGAELDLDPEGQQKRQRFKALLIRKQVEMFPALRDAYGPAMRRQLWEADGSARTIGSGYRTVEFVSQGFAQNANIKQIHTELHENLLMLRFTRAQYKWFKQASEYSYYTLEPPKDSDLVKWEAGGRFRLLD</sequence>
<feature type="domain" description="YokE-like PH" evidence="3">
    <location>
        <begin position="45"/>
        <end position="134"/>
    </location>
</feature>
<evidence type="ECO:0000256" key="1">
    <source>
        <dbReference type="SAM" id="MobiDB-lite"/>
    </source>
</evidence>
<feature type="compositionally biased region" description="Basic and acidic residues" evidence="1">
    <location>
        <begin position="210"/>
        <end position="228"/>
    </location>
</feature>
<feature type="compositionally biased region" description="Polar residues" evidence="1">
    <location>
        <begin position="349"/>
        <end position="363"/>
    </location>
</feature>
<feature type="region of interest" description="Disordered" evidence="1">
    <location>
        <begin position="139"/>
        <end position="163"/>
    </location>
</feature>
<proteinExistence type="predicted"/>
<evidence type="ECO:0000259" key="3">
    <source>
        <dbReference type="Pfam" id="PF14470"/>
    </source>
</evidence>
<reference evidence="5" key="1">
    <citation type="journal article" date="2019" name="Int. J. Syst. Evol. Microbiol.">
        <title>The Global Catalogue of Microorganisms (GCM) 10K type strain sequencing project: providing services to taxonomists for standard genome sequencing and annotation.</title>
        <authorList>
            <consortium name="The Broad Institute Genomics Platform"/>
            <consortium name="The Broad Institute Genome Sequencing Center for Infectious Disease"/>
            <person name="Wu L."/>
            <person name="Ma J."/>
        </authorList>
    </citation>
    <scope>NUCLEOTIDE SEQUENCE [LARGE SCALE GENOMIC DNA]</scope>
    <source>
        <strain evidence="5">CECT 8472</strain>
    </source>
</reference>